<proteinExistence type="predicted"/>
<organism evidence="1 2">
    <name type="scientific">Acanthoscelides obtectus</name>
    <name type="common">Bean weevil</name>
    <name type="synonym">Bruchus obtectus</name>
    <dbReference type="NCBI Taxonomy" id="200917"/>
    <lineage>
        <taxon>Eukaryota</taxon>
        <taxon>Metazoa</taxon>
        <taxon>Ecdysozoa</taxon>
        <taxon>Arthropoda</taxon>
        <taxon>Hexapoda</taxon>
        <taxon>Insecta</taxon>
        <taxon>Pterygota</taxon>
        <taxon>Neoptera</taxon>
        <taxon>Endopterygota</taxon>
        <taxon>Coleoptera</taxon>
        <taxon>Polyphaga</taxon>
        <taxon>Cucujiformia</taxon>
        <taxon>Chrysomeloidea</taxon>
        <taxon>Chrysomelidae</taxon>
        <taxon>Bruchinae</taxon>
        <taxon>Bruchini</taxon>
        <taxon>Acanthoscelides</taxon>
    </lineage>
</organism>
<dbReference type="AlphaFoldDB" id="A0A9P0KEI1"/>
<name>A0A9P0KEI1_ACAOB</name>
<dbReference type="Proteomes" id="UP001152888">
    <property type="component" value="Unassembled WGS sequence"/>
</dbReference>
<comment type="caution">
    <text evidence="1">The sequence shown here is derived from an EMBL/GenBank/DDBJ whole genome shotgun (WGS) entry which is preliminary data.</text>
</comment>
<sequence>MSLSIHQETIISFVVKYRKQ</sequence>
<reference evidence="1" key="1">
    <citation type="submission" date="2022-03" db="EMBL/GenBank/DDBJ databases">
        <authorList>
            <person name="Sayadi A."/>
        </authorList>
    </citation>
    <scope>NUCLEOTIDE SEQUENCE</scope>
</reference>
<gene>
    <name evidence="1" type="ORF">ACAOBT_LOCUS8265</name>
</gene>
<evidence type="ECO:0000313" key="1">
    <source>
        <dbReference type="EMBL" id="CAH1969157.1"/>
    </source>
</evidence>
<accession>A0A9P0KEI1</accession>
<keyword evidence="2" id="KW-1185">Reference proteome</keyword>
<protein>
    <submittedName>
        <fullName evidence="1">Uncharacterized protein</fullName>
    </submittedName>
</protein>
<evidence type="ECO:0000313" key="2">
    <source>
        <dbReference type="Proteomes" id="UP001152888"/>
    </source>
</evidence>
<dbReference type="EMBL" id="CAKOFQ010006761">
    <property type="protein sequence ID" value="CAH1969157.1"/>
    <property type="molecule type" value="Genomic_DNA"/>
</dbReference>